<evidence type="ECO:0000313" key="2">
    <source>
        <dbReference type="Proteomes" id="UP000239430"/>
    </source>
</evidence>
<accession>A0A9X7J084</accession>
<protein>
    <submittedName>
        <fullName evidence="1">Uncharacterized protein</fullName>
    </submittedName>
</protein>
<sequence length="65" mass="7685">MKEDNHKRTLIKYRLIEAYEVLVRAFEFRQQGDYGEVAPVALVTYPPWRQSAARGSPGRPPRRRR</sequence>
<gene>
    <name evidence="1" type="ORF">MOST_28380</name>
</gene>
<name>A0A9X7J084_9FIRM</name>
<reference evidence="1 2" key="1">
    <citation type="submission" date="2018-03" db="EMBL/GenBank/DDBJ databases">
        <title>Genome sequence of Moorella stamsii DSM 26217.</title>
        <authorList>
            <person name="Poehlein A."/>
            <person name="Daniel R."/>
        </authorList>
    </citation>
    <scope>NUCLEOTIDE SEQUENCE [LARGE SCALE GENOMIC DNA]</scope>
    <source>
        <strain evidence="2">DSM 26217</strain>
    </source>
</reference>
<organism evidence="1 2">
    <name type="scientific">Neomoorella stamsii</name>
    <dbReference type="NCBI Taxonomy" id="1266720"/>
    <lineage>
        <taxon>Bacteria</taxon>
        <taxon>Bacillati</taxon>
        <taxon>Bacillota</taxon>
        <taxon>Clostridia</taxon>
        <taxon>Neomoorellales</taxon>
        <taxon>Neomoorellaceae</taxon>
        <taxon>Neomoorella</taxon>
    </lineage>
</organism>
<proteinExistence type="predicted"/>
<evidence type="ECO:0000313" key="1">
    <source>
        <dbReference type="EMBL" id="PRR69961.1"/>
    </source>
</evidence>
<comment type="caution">
    <text evidence="1">The sequence shown here is derived from an EMBL/GenBank/DDBJ whole genome shotgun (WGS) entry which is preliminary data.</text>
</comment>
<keyword evidence="2" id="KW-1185">Reference proteome</keyword>
<dbReference type="Proteomes" id="UP000239430">
    <property type="component" value="Unassembled WGS sequence"/>
</dbReference>
<dbReference type="EMBL" id="PVXL01000067">
    <property type="protein sequence ID" value="PRR69961.1"/>
    <property type="molecule type" value="Genomic_DNA"/>
</dbReference>
<dbReference type="AlphaFoldDB" id="A0A9X7J084"/>